<name>A0ACB8UQP8_9EURO</name>
<evidence type="ECO:0000313" key="1">
    <source>
        <dbReference type="EMBL" id="KAI2383233.1"/>
    </source>
</evidence>
<organism evidence="1">
    <name type="scientific">Ophidiomyces ophidiicola</name>
    <dbReference type="NCBI Taxonomy" id="1387563"/>
    <lineage>
        <taxon>Eukaryota</taxon>
        <taxon>Fungi</taxon>
        <taxon>Dikarya</taxon>
        <taxon>Ascomycota</taxon>
        <taxon>Pezizomycotina</taxon>
        <taxon>Eurotiomycetes</taxon>
        <taxon>Eurotiomycetidae</taxon>
        <taxon>Onygenales</taxon>
        <taxon>Onygenaceae</taxon>
        <taxon>Ophidiomyces</taxon>
    </lineage>
</organism>
<accession>A0ACB8UQP8</accession>
<reference evidence="1" key="1">
    <citation type="journal article" date="2022" name="bioRxiv">
        <title>Population genetic analysis of Ophidiomyces ophidiicola, the causative agent of snake fungal disease, indicates recent introductions to the USA.</title>
        <authorList>
            <person name="Ladner J.T."/>
            <person name="Palmer J.M."/>
            <person name="Ettinger C.L."/>
            <person name="Stajich J.E."/>
            <person name="Farrell T.M."/>
            <person name="Glorioso B.M."/>
            <person name="Lawson B."/>
            <person name="Price S.J."/>
            <person name="Stengle A.G."/>
            <person name="Grear D.A."/>
            <person name="Lorch J.M."/>
        </authorList>
    </citation>
    <scope>NUCLEOTIDE SEQUENCE</scope>
    <source>
        <strain evidence="1">NWHC 24266-5</strain>
    </source>
</reference>
<dbReference type="EC" id="5.2.1.8" evidence="1"/>
<protein>
    <submittedName>
        <fullName evidence="1">Peptidylprolyl isomerase fpr3</fullName>
        <ecNumber evidence="1">5.2.1.8</ecNumber>
    </submittedName>
</protein>
<keyword evidence="1" id="KW-0413">Isomerase</keyword>
<comment type="caution">
    <text evidence="1">The sequence shown here is derived from an EMBL/GenBank/DDBJ whole genome shotgun (WGS) entry which is preliminary data.</text>
</comment>
<proteinExistence type="predicted"/>
<dbReference type="EMBL" id="JALBCA010000095">
    <property type="protein sequence ID" value="KAI2383233.1"/>
    <property type="molecule type" value="Genomic_DNA"/>
</dbReference>
<sequence>MSGIQPVALYAAKVPPGGILIPAAPNASAMLRITMAAIDPDALPEFEDHESSNKVPRATLKIVRPPPGLDLDDDDDGDEDDDSDAEEDEESNDEVNGGPSDPAKAKMAKTAALLKNLENFSDDEDHSDDSEDIQIKAALSRIMKGKSKAMDDDASEDSDSLELEEVVVCTLDPEQMCQQALDFVVAEDERIFFKVTGTHTVYLTGNYVTPLDENEPDEDDDDYDLSPDEDELGLMEEDDESDELDDMEDPRIMEIDTDEEQALSKKTGKGKNKRAAEDSDENLDDMMSKAMKPDTNGEQKLSKKQQKKLKKNNGDAAEVTQKAPEAKQAAAKTDKKVQFAKNLEQGPTNSTQKKNGPNATDGTTGTLGVKEVQGVKIEDKRLGKGAAAKKGDRVQMRYIGKLENGNVFDCRLSFSAVTVILLLTFYAIANKSGKPFSFKLGSGEVIKGWDIGVAGMAAGAERRMTIPPHLAYGKKALPGIPANSKLIFDVKLLGIK</sequence>
<gene>
    <name evidence="1" type="primary">FPR3</name>
    <name evidence="1" type="ORF">LOY88_005402</name>
</gene>